<name>A0AAW2Z181_9EUKA</name>
<dbReference type="Proteomes" id="UP001431209">
    <property type="component" value="Unassembled WGS sequence"/>
</dbReference>
<protein>
    <submittedName>
        <fullName evidence="3">Uncharacterized protein</fullName>
    </submittedName>
</protein>
<evidence type="ECO:0000256" key="2">
    <source>
        <dbReference type="ARBA" id="ARBA00022737"/>
    </source>
</evidence>
<keyword evidence="4" id="KW-1185">Reference proteome</keyword>
<dbReference type="InterPro" id="IPR003591">
    <property type="entry name" value="Leu-rich_rpt_typical-subtyp"/>
</dbReference>
<dbReference type="GO" id="GO:0005737">
    <property type="term" value="C:cytoplasm"/>
    <property type="evidence" value="ECO:0007669"/>
    <property type="project" value="TreeGrafter"/>
</dbReference>
<dbReference type="PANTHER" id="PTHR48051:SF54">
    <property type="entry name" value="LEUCINE-RICH REPEAT-CONTAINING PROTEIN"/>
    <property type="match status" value="1"/>
</dbReference>
<evidence type="ECO:0000313" key="4">
    <source>
        <dbReference type="Proteomes" id="UP001431209"/>
    </source>
</evidence>
<dbReference type="Gene3D" id="3.80.10.10">
    <property type="entry name" value="Ribonuclease Inhibitor"/>
    <property type="match status" value="2"/>
</dbReference>
<sequence length="446" mass="50864">MSSRRDLAYEKFVVDHVAKIGKEQEDSLASIQSLSQNSTQPIVEVGVADLSFYQIHHLSKREREEQNFPITENYQSDVLDKLENVAQSVNEILLNHNYLEGDSLFVTSKYDEKICPRLKSLKKLVLHNNDFSSANFLGSLSGVPLEEIVLSHNNLVSFVVLNQTLINLSLDYNRLSTFTICSHDNIQELDLSHNKLTTFSIMHDLLDQRLPSLRILKLIGNELTGALSSQSQSLRQLEELHLDQNHLTHIGDDLINNLTNLRHFSASYNQLDSSPNIFDSKFTKLSTVLLNNNKIHQLPNHVNGSPPIQTLMLNNNELEWIPEWINQLAPTLVDITLQSNKLTTLPKTFGELTLLTTLYLFKNELTHLPDEICNLINLTEFDVFENKLKKLPDNIGNFTKLSRLCVDDNDLTTIPNSLMNCDQLYLFSYQGNNNLRVPAFLSKMHK</sequence>
<keyword evidence="2" id="KW-0677">Repeat</keyword>
<keyword evidence="1" id="KW-0433">Leucine-rich repeat</keyword>
<evidence type="ECO:0000256" key="1">
    <source>
        <dbReference type="ARBA" id="ARBA00022614"/>
    </source>
</evidence>
<dbReference type="InterPro" id="IPR050216">
    <property type="entry name" value="LRR_domain-containing"/>
</dbReference>
<organism evidence="3 4">
    <name type="scientific">Acrasis kona</name>
    <dbReference type="NCBI Taxonomy" id="1008807"/>
    <lineage>
        <taxon>Eukaryota</taxon>
        <taxon>Discoba</taxon>
        <taxon>Heterolobosea</taxon>
        <taxon>Tetramitia</taxon>
        <taxon>Eutetramitia</taxon>
        <taxon>Acrasidae</taxon>
        <taxon>Acrasis</taxon>
    </lineage>
</organism>
<dbReference type="SUPFAM" id="SSF52058">
    <property type="entry name" value="L domain-like"/>
    <property type="match status" value="1"/>
</dbReference>
<dbReference type="SMART" id="SM00369">
    <property type="entry name" value="LRR_TYP"/>
    <property type="match status" value="9"/>
</dbReference>
<dbReference type="InterPro" id="IPR032675">
    <property type="entry name" value="LRR_dom_sf"/>
</dbReference>
<accession>A0AAW2Z181</accession>
<dbReference type="PROSITE" id="PS51450">
    <property type="entry name" value="LRR"/>
    <property type="match status" value="1"/>
</dbReference>
<dbReference type="InterPro" id="IPR001611">
    <property type="entry name" value="Leu-rich_rpt"/>
</dbReference>
<reference evidence="3 4" key="1">
    <citation type="submission" date="2024-03" db="EMBL/GenBank/DDBJ databases">
        <title>The Acrasis kona genome and developmental transcriptomes reveal deep origins of eukaryotic multicellular pathways.</title>
        <authorList>
            <person name="Sheikh S."/>
            <person name="Fu C.-J."/>
            <person name="Brown M.W."/>
            <person name="Baldauf S.L."/>
        </authorList>
    </citation>
    <scope>NUCLEOTIDE SEQUENCE [LARGE SCALE GENOMIC DNA]</scope>
    <source>
        <strain evidence="3 4">ATCC MYA-3509</strain>
    </source>
</reference>
<dbReference type="PANTHER" id="PTHR48051">
    <property type="match status" value="1"/>
</dbReference>
<proteinExistence type="predicted"/>
<evidence type="ECO:0000313" key="3">
    <source>
        <dbReference type="EMBL" id="KAL0482684.1"/>
    </source>
</evidence>
<gene>
    <name evidence="3" type="ORF">AKO1_014384</name>
</gene>
<dbReference type="EMBL" id="JAOPGA020000883">
    <property type="protein sequence ID" value="KAL0482684.1"/>
    <property type="molecule type" value="Genomic_DNA"/>
</dbReference>
<dbReference type="AlphaFoldDB" id="A0AAW2Z181"/>
<dbReference type="Pfam" id="PF00560">
    <property type="entry name" value="LRR_1"/>
    <property type="match status" value="1"/>
</dbReference>
<comment type="caution">
    <text evidence="3">The sequence shown here is derived from an EMBL/GenBank/DDBJ whole genome shotgun (WGS) entry which is preliminary data.</text>
</comment>